<feature type="transmembrane region" description="Helical" evidence="7">
    <location>
        <begin position="396"/>
        <end position="419"/>
    </location>
</feature>
<evidence type="ECO:0000313" key="8">
    <source>
        <dbReference type="EMBL" id="GAA3762215.1"/>
    </source>
</evidence>
<feature type="transmembrane region" description="Helical" evidence="7">
    <location>
        <begin position="340"/>
        <end position="357"/>
    </location>
</feature>
<feature type="transmembrane region" description="Helical" evidence="7">
    <location>
        <begin position="217"/>
        <end position="239"/>
    </location>
</feature>
<dbReference type="InterPro" id="IPR022324">
    <property type="entry name" value="Bacilysin_exporter_BacE_put"/>
</dbReference>
<dbReference type="PANTHER" id="PTHR23513:SF11">
    <property type="entry name" value="STAPHYLOFERRIN A TRANSPORTER"/>
    <property type="match status" value="1"/>
</dbReference>
<organism evidence="8 9">
    <name type="scientific">Salinactinospora qingdaonensis</name>
    <dbReference type="NCBI Taxonomy" id="702744"/>
    <lineage>
        <taxon>Bacteria</taxon>
        <taxon>Bacillati</taxon>
        <taxon>Actinomycetota</taxon>
        <taxon>Actinomycetes</taxon>
        <taxon>Streptosporangiales</taxon>
        <taxon>Nocardiopsidaceae</taxon>
        <taxon>Salinactinospora</taxon>
    </lineage>
</organism>
<dbReference type="Pfam" id="PF07690">
    <property type="entry name" value="MFS_1"/>
    <property type="match status" value="1"/>
</dbReference>
<comment type="caution">
    <text evidence="8">The sequence shown here is derived from an EMBL/GenBank/DDBJ whole genome shotgun (WGS) entry which is preliminary data.</text>
</comment>
<dbReference type="SUPFAM" id="SSF103473">
    <property type="entry name" value="MFS general substrate transporter"/>
    <property type="match status" value="1"/>
</dbReference>
<dbReference type="PRINTS" id="PR01988">
    <property type="entry name" value="EXPORTERBACE"/>
</dbReference>
<feature type="transmembrane region" description="Helical" evidence="7">
    <location>
        <begin position="307"/>
        <end position="328"/>
    </location>
</feature>
<protein>
    <submittedName>
        <fullName evidence="8">MFS transporter</fullName>
    </submittedName>
</protein>
<dbReference type="EMBL" id="BAABDD010000034">
    <property type="protein sequence ID" value="GAA3762215.1"/>
    <property type="molecule type" value="Genomic_DNA"/>
</dbReference>
<feature type="transmembrane region" description="Helical" evidence="7">
    <location>
        <begin position="425"/>
        <end position="445"/>
    </location>
</feature>
<gene>
    <name evidence="8" type="ORF">GCM10022402_44790</name>
</gene>
<feature type="transmembrane region" description="Helical" evidence="7">
    <location>
        <begin position="153"/>
        <end position="174"/>
    </location>
</feature>
<dbReference type="PANTHER" id="PTHR23513">
    <property type="entry name" value="INTEGRAL MEMBRANE EFFLUX PROTEIN-RELATED"/>
    <property type="match status" value="1"/>
</dbReference>
<feature type="transmembrane region" description="Helical" evidence="7">
    <location>
        <begin position="278"/>
        <end position="295"/>
    </location>
</feature>
<feature type="compositionally biased region" description="Polar residues" evidence="6">
    <location>
        <begin position="26"/>
        <end position="39"/>
    </location>
</feature>
<evidence type="ECO:0000256" key="3">
    <source>
        <dbReference type="ARBA" id="ARBA00022692"/>
    </source>
</evidence>
<keyword evidence="4 7" id="KW-1133">Transmembrane helix</keyword>
<dbReference type="InterPro" id="IPR011701">
    <property type="entry name" value="MFS"/>
</dbReference>
<dbReference type="CDD" id="cd06173">
    <property type="entry name" value="MFS_MefA_like"/>
    <property type="match status" value="1"/>
</dbReference>
<evidence type="ECO:0000256" key="1">
    <source>
        <dbReference type="ARBA" id="ARBA00004651"/>
    </source>
</evidence>
<feature type="transmembrane region" description="Helical" evidence="7">
    <location>
        <begin position="363"/>
        <end position="389"/>
    </location>
</feature>
<evidence type="ECO:0000256" key="6">
    <source>
        <dbReference type="SAM" id="MobiDB-lite"/>
    </source>
</evidence>
<feature type="transmembrane region" description="Helical" evidence="7">
    <location>
        <begin position="97"/>
        <end position="118"/>
    </location>
</feature>
<evidence type="ECO:0000256" key="4">
    <source>
        <dbReference type="ARBA" id="ARBA00022989"/>
    </source>
</evidence>
<feature type="transmembrane region" description="Helical" evidence="7">
    <location>
        <begin position="186"/>
        <end position="211"/>
    </location>
</feature>
<keyword evidence="3 7" id="KW-0812">Transmembrane</keyword>
<dbReference type="Proteomes" id="UP001500908">
    <property type="component" value="Unassembled WGS sequence"/>
</dbReference>
<feature type="transmembrane region" description="Helical" evidence="7">
    <location>
        <begin position="67"/>
        <end position="91"/>
    </location>
</feature>
<keyword evidence="9" id="KW-1185">Reference proteome</keyword>
<evidence type="ECO:0000313" key="9">
    <source>
        <dbReference type="Proteomes" id="UP001500908"/>
    </source>
</evidence>
<sequence>MGNPHTGSRDIGPPRESVEPAEIPETPQNGYTDQENQGTEAAGQDANGGSDWRTGYRDVIAVGEFRALWLAHALSMVGNYLLNLAVSVLVFQQTESALAAGFTLGLTFLPHVIGGPLLSGLADLFPRRRVILISDVVRAVLVAMISIPGLPLWLTWILLFCSILPMVPFSAARAALMSEIVQGERYVAGSAIINLTSHVGTLVGLVVGGAIVTLLDAHTTVLCNALTYVASAIIIFVGVRARPAPIQESTSEGSGRLRLWEVTAGGARLVFGDPRLRTLGLFAWLAGFYMVPYGLANPLAAQLDRGAAAAGLIMAGPAMGAVLGGFVLTRLISPAPRMRLIGPLAIAASLPLLGWLAQPPLWVMVALLVVSGACASYQFVANATFVLCVPPDGRGLAFGLVAAGLQAAQGVGIVLAGLLAEVVSLNIVITIAALCGTLGAVALTLPWSRLYHGTIELMYASEGAP</sequence>
<accession>A0ABP7GE42</accession>
<proteinExistence type="predicted"/>
<feature type="region of interest" description="Disordered" evidence="6">
    <location>
        <begin position="1"/>
        <end position="50"/>
    </location>
</feature>
<comment type="subcellular location">
    <subcellularLocation>
        <location evidence="1">Cell membrane</location>
        <topology evidence="1">Multi-pass membrane protein</topology>
    </subcellularLocation>
</comment>
<evidence type="ECO:0000256" key="2">
    <source>
        <dbReference type="ARBA" id="ARBA00022475"/>
    </source>
</evidence>
<dbReference type="Gene3D" id="1.20.1250.20">
    <property type="entry name" value="MFS general substrate transporter like domains"/>
    <property type="match status" value="1"/>
</dbReference>
<name>A0ABP7GE42_9ACTN</name>
<keyword evidence="2" id="KW-1003">Cell membrane</keyword>
<dbReference type="RefSeq" id="WP_344976046.1">
    <property type="nucleotide sequence ID" value="NZ_BAABDD010000034.1"/>
</dbReference>
<reference evidence="9" key="1">
    <citation type="journal article" date="2019" name="Int. J. Syst. Evol. Microbiol.">
        <title>The Global Catalogue of Microorganisms (GCM) 10K type strain sequencing project: providing services to taxonomists for standard genome sequencing and annotation.</title>
        <authorList>
            <consortium name="The Broad Institute Genomics Platform"/>
            <consortium name="The Broad Institute Genome Sequencing Center for Infectious Disease"/>
            <person name="Wu L."/>
            <person name="Ma J."/>
        </authorList>
    </citation>
    <scope>NUCLEOTIDE SEQUENCE [LARGE SCALE GENOMIC DNA]</scope>
    <source>
        <strain evidence="9">JCM 17137</strain>
    </source>
</reference>
<keyword evidence="5 7" id="KW-0472">Membrane</keyword>
<dbReference type="InterPro" id="IPR036259">
    <property type="entry name" value="MFS_trans_sf"/>
</dbReference>
<evidence type="ECO:0000256" key="7">
    <source>
        <dbReference type="SAM" id="Phobius"/>
    </source>
</evidence>
<evidence type="ECO:0000256" key="5">
    <source>
        <dbReference type="ARBA" id="ARBA00023136"/>
    </source>
</evidence>